<dbReference type="RefSeq" id="XP_049135795.1">
    <property type="nucleotide sequence ID" value="XM_049279838.1"/>
</dbReference>
<protein>
    <submittedName>
        <fullName evidence="1">Uncharacterized protein</fullName>
    </submittedName>
</protein>
<dbReference type="Proteomes" id="UP000830671">
    <property type="component" value="Chromosome 1"/>
</dbReference>
<name>A0A9Q8SBG4_9PEZI</name>
<gene>
    <name evidence="1" type="ORF">CLUP02_00792</name>
</gene>
<dbReference type="GeneID" id="73334848"/>
<evidence type="ECO:0000313" key="1">
    <source>
        <dbReference type="EMBL" id="UQC74144.1"/>
    </source>
</evidence>
<reference evidence="1" key="1">
    <citation type="journal article" date="2021" name="Mol. Plant Microbe Interact.">
        <title>Complete Genome Sequence of the Plant-Pathogenic Fungus Colletotrichum lupini.</title>
        <authorList>
            <person name="Baroncelli R."/>
            <person name="Pensec F."/>
            <person name="Da Lio D."/>
            <person name="Boufleur T."/>
            <person name="Vicente I."/>
            <person name="Sarrocco S."/>
            <person name="Picot A."/>
            <person name="Baraldi E."/>
            <person name="Sukno S."/>
            <person name="Thon M."/>
            <person name="Le Floch G."/>
        </authorList>
    </citation>
    <scope>NUCLEOTIDE SEQUENCE</scope>
    <source>
        <strain evidence="1">IMI 504893</strain>
    </source>
</reference>
<dbReference type="KEGG" id="clup:CLUP02_00792"/>
<organism evidence="1 2">
    <name type="scientific">Colletotrichum lupini</name>
    <dbReference type="NCBI Taxonomy" id="145971"/>
    <lineage>
        <taxon>Eukaryota</taxon>
        <taxon>Fungi</taxon>
        <taxon>Dikarya</taxon>
        <taxon>Ascomycota</taxon>
        <taxon>Pezizomycotina</taxon>
        <taxon>Sordariomycetes</taxon>
        <taxon>Hypocreomycetidae</taxon>
        <taxon>Glomerellales</taxon>
        <taxon>Glomerellaceae</taxon>
        <taxon>Colletotrichum</taxon>
        <taxon>Colletotrichum acutatum species complex</taxon>
    </lineage>
</organism>
<keyword evidence="2" id="KW-1185">Reference proteome</keyword>
<evidence type="ECO:0000313" key="2">
    <source>
        <dbReference type="Proteomes" id="UP000830671"/>
    </source>
</evidence>
<accession>A0A9Q8SBG4</accession>
<sequence>MRKYASSINPRHLTKPTWLWRGTTMDWHPPPHMNLLRLAICHVFLTMKEERDEGCISIMPCETSQLPAEMKLAVPEQLDRQSLIDMCEVK</sequence>
<proteinExistence type="predicted"/>
<dbReference type="AlphaFoldDB" id="A0A9Q8SBG4"/>
<dbReference type="EMBL" id="CP019471">
    <property type="protein sequence ID" value="UQC74144.1"/>
    <property type="molecule type" value="Genomic_DNA"/>
</dbReference>